<dbReference type="AlphaFoldDB" id="A0A8K0WYY7"/>
<dbReference type="Proteomes" id="UP000813385">
    <property type="component" value="Unassembled WGS sequence"/>
</dbReference>
<keyword evidence="2" id="KW-0963">Cytoplasm</keyword>
<evidence type="ECO:0000259" key="5">
    <source>
        <dbReference type="Pfam" id="PF07989"/>
    </source>
</evidence>
<comment type="caution">
    <text evidence="6">The sequence shown here is derived from an EMBL/GenBank/DDBJ whole genome shotgun (WGS) entry which is preliminary data.</text>
</comment>
<keyword evidence="7" id="KW-1185">Reference proteome</keyword>
<dbReference type="EMBL" id="JAGPXD010000007">
    <property type="protein sequence ID" value="KAH7347372.1"/>
    <property type="molecule type" value="Genomic_DNA"/>
</dbReference>
<sequence>MDGPGSYAQARERRGSRSSTHRPRAPSRASTGTPITRMSVHSANSSNSQLASNPPPRPSTVVHAGHAGHRHQHSHSSCRTPTTPRPQSTAPRESAPSNNGGPPQSVVSSYLQEKLQKRREESERNAAARLLQDMTPPAEPPSRTAQSSPIKGGAADARRPQSSGGSERSEPTKKKGMGVKEMEATVSTLHKQNFDLKLELYHRRERQTALEERLDSLEAGKAQLEDVNDKLLEELEKRDRAVQEAVQMILVLEAQVEKLVKEREMVRQVEAAGFSRLADLTAALNTTATQEPRVVNRMPSFLSERSESTANLRRVYLGTQGSLLNLPKVAETSPIADHVRSTSMALRSPSLSDLSESSFASVYGEKPGVDESFGDEQAEEMPIPDSVTLRSRRTGSNAGDTGMTPKTRPAAPRSNRSSSINRPAFQSLNNVVDQGSPLQRLERSFSSNSDSPGAERTSRPPPTQHPKRTREDKRDSLRRVTTDGPRNYDHAMPPTPDTISTSTLRRFKNSNETLTHQRNIQDRSYLALTEDTASTSTSTPDDRADGGGAEHNGGAPISAPKEPTPATKVFSGGSYFDNRIPVTQRPRSADETTVSHRKGNAWDSEDEDDRASVQSLESSLDIWLQQGKEPKRRTGRESPDLFGFPSTANRWEGSAAYGQGAPVAPGGAPLHWPDPLDDLVPIQQELFGGGSGPAPPPPNRRSSLHARTGSTPPVTVRHHEPGNGKLRRAFSRAARRNSDTEKGLPQQAQQPEHPEGKQYPPLSRPQTVTPRNHRKINSLWRRSIGGSVPPASEYVQPPPPGPAPIDTAAANGGSMSRRDSAVGTPSWVQRASHVADDEARATPPPIQRQPRRGSMADGDGTSAYGEYPQTPGTPGEAAQGGASLGAPGSARRKWLSGFGRTSSIRSRAGN</sequence>
<dbReference type="GO" id="GO:0005737">
    <property type="term" value="C:cytoplasm"/>
    <property type="evidence" value="ECO:0007669"/>
    <property type="project" value="UniProtKB-SubCell"/>
</dbReference>
<feature type="domain" description="Centrosomin N-terminal motif 1" evidence="5">
    <location>
        <begin position="179"/>
        <end position="247"/>
    </location>
</feature>
<organism evidence="6 7">
    <name type="scientific">Plectosphaerella cucumerina</name>
    <dbReference type="NCBI Taxonomy" id="40658"/>
    <lineage>
        <taxon>Eukaryota</taxon>
        <taxon>Fungi</taxon>
        <taxon>Dikarya</taxon>
        <taxon>Ascomycota</taxon>
        <taxon>Pezizomycotina</taxon>
        <taxon>Sordariomycetes</taxon>
        <taxon>Hypocreomycetidae</taxon>
        <taxon>Glomerellales</taxon>
        <taxon>Plectosphaerellaceae</taxon>
        <taxon>Plectosphaerella</taxon>
    </lineage>
</organism>
<feature type="compositionally biased region" description="Low complexity" evidence="4">
    <location>
        <begin position="408"/>
        <end position="424"/>
    </location>
</feature>
<feature type="compositionally biased region" description="Polar residues" evidence="4">
    <location>
        <begin position="899"/>
        <end position="910"/>
    </location>
</feature>
<dbReference type="GO" id="GO:0005815">
    <property type="term" value="C:microtubule organizing center"/>
    <property type="evidence" value="ECO:0007669"/>
    <property type="project" value="InterPro"/>
</dbReference>
<dbReference type="Pfam" id="PF07989">
    <property type="entry name" value="Cnn_1N"/>
    <property type="match status" value="1"/>
</dbReference>
<feature type="compositionally biased region" description="Polar residues" evidence="4">
    <location>
        <begin position="77"/>
        <end position="111"/>
    </location>
</feature>
<feature type="coiled-coil region" evidence="3">
    <location>
        <begin position="207"/>
        <end position="262"/>
    </location>
</feature>
<evidence type="ECO:0000256" key="2">
    <source>
        <dbReference type="ARBA" id="ARBA00022490"/>
    </source>
</evidence>
<feature type="region of interest" description="Disordered" evidence="4">
    <location>
        <begin position="1"/>
        <end position="179"/>
    </location>
</feature>
<gene>
    <name evidence="6" type="ORF">B0T11DRAFT_141377</name>
</gene>
<feature type="region of interest" description="Disordered" evidence="4">
    <location>
        <begin position="356"/>
        <end position="503"/>
    </location>
</feature>
<feature type="compositionally biased region" description="Polar residues" evidence="4">
    <location>
        <begin position="28"/>
        <end position="41"/>
    </location>
</feature>
<protein>
    <recommendedName>
        <fullName evidence="5">Centrosomin N-terminal motif 1 domain-containing protein</fullName>
    </recommendedName>
</protein>
<feature type="compositionally biased region" description="Low complexity" evidence="4">
    <location>
        <begin position="42"/>
        <end position="52"/>
    </location>
</feature>
<feature type="compositionally biased region" description="Basic residues" evidence="4">
    <location>
        <begin position="16"/>
        <end position="25"/>
    </location>
</feature>
<feature type="compositionally biased region" description="Basic and acidic residues" evidence="4">
    <location>
        <begin position="114"/>
        <end position="126"/>
    </location>
</feature>
<evidence type="ECO:0000256" key="3">
    <source>
        <dbReference type="SAM" id="Coils"/>
    </source>
</evidence>
<evidence type="ECO:0000256" key="4">
    <source>
        <dbReference type="SAM" id="MobiDB-lite"/>
    </source>
</evidence>
<feature type="compositionally biased region" description="Polar residues" evidence="4">
    <location>
        <begin position="426"/>
        <end position="437"/>
    </location>
</feature>
<feature type="compositionally biased region" description="Basic and acidic residues" evidence="4">
    <location>
        <begin position="167"/>
        <end position="179"/>
    </location>
</feature>
<dbReference type="InterPro" id="IPR012943">
    <property type="entry name" value="Cnn_1N"/>
</dbReference>
<feature type="region of interest" description="Disordered" evidence="4">
    <location>
        <begin position="531"/>
        <end position="910"/>
    </location>
</feature>
<feature type="compositionally biased region" description="Basic and acidic residues" evidence="4">
    <location>
        <begin position="469"/>
        <end position="489"/>
    </location>
</feature>
<comment type="subcellular location">
    <subcellularLocation>
        <location evidence="1">Cytoplasm</location>
    </subcellularLocation>
</comment>
<keyword evidence="3" id="KW-0175">Coiled coil</keyword>
<reference evidence="6" key="1">
    <citation type="journal article" date="2021" name="Nat. Commun.">
        <title>Genetic determinants of endophytism in the Arabidopsis root mycobiome.</title>
        <authorList>
            <person name="Mesny F."/>
            <person name="Miyauchi S."/>
            <person name="Thiergart T."/>
            <person name="Pickel B."/>
            <person name="Atanasova L."/>
            <person name="Karlsson M."/>
            <person name="Huettel B."/>
            <person name="Barry K.W."/>
            <person name="Haridas S."/>
            <person name="Chen C."/>
            <person name="Bauer D."/>
            <person name="Andreopoulos W."/>
            <person name="Pangilinan J."/>
            <person name="LaButti K."/>
            <person name="Riley R."/>
            <person name="Lipzen A."/>
            <person name="Clum A."/>
            <person name="Drula E."/>
            <person name="Henrissat B."/>
            <person name="Kohler A."/>
            <person name="Grigoriev I.V."/>
            <person name="Martin F.M."/>
            <person name="Hacquard S."/>
        </authorList>
    </citation>
    <scope>NUCLEOTIDE SEQUENCE</scope>
    <source>
        <strain evidence="6">MPI-CAGE-AT-0016</strain>
    </source>
</reference>
<feature type="compositionally biased region" description="Basic residues" evidence="4">
    <location>
        <begin position="66"/>
        <end position="76"/>
    </location>
</feature>
<evidence type="ECO:0000313" key="7">
    <source>
        <dbReference type="Proteomes" id="UP000813385"/>
    </source>
</evidence>
<feature type="compositionally biased region" description="Basic residues" evidence="4">
    <location>
        <begin position="725"/>
        <end position="735"/>
    </location>
</feature>
<accession>A0A8K0WYY7</accession>
<dbReference type="OrthoDB" id="10251744at2759"/>
<name>A0A8K0WYY7_9PEZI</name>
<feature type="compositionally biased region" description="Low complexity" evidence="4">
    <location>
        <begin position="655"/>
        <end position="669"/>
    </location>
</feature>
<evidence type="ECO:0000313" key="6">
    <source>
        <dbReference type="EMBL" id="KAH7347372.1"/>
    </source>
</evidence>
<evidence type="ECO:0000256" key="1">
    <source>
        <dbReference type="ARBA" id="ARBA00004496"/>
    </source>
</evidence>
<proteinExistence type="predicted"/>